<feature type="compositionally biased region" description="Polar residues" evidence="1">
    <location>
        <begin position="18"/>
        <end position="28"/>
    </location>
</feature>
<comment type="caution">
    <text evidence="2">The sequence shown here is derived from an EMBL/GenBank/DDBJ whole genome shotgun (WGS) entry which is preliminary data.</text>
</comment>
<evidence type="ECO:0000313" key="3">
    <source>
        <dbReference type="Proteomes" id="UP000593571"/>
    </source>
</evidence>
<feature type="region of interest" description="Disordered" evidence="1">
    <location>
        <begin position="43"/>
        <end position="92"/>
    </location>
</feature>
<evidence type="ECO:0000256" key="1">
    <source>
        <dbReference type="SAM" id="MobiDB-lite"/>
    </source>
</evidence>
<name>A0A7J8DIH5_ROUAE</name>
<organism evidence="2 3">
    <name type="scientific">Rousettus aegyptiacus</name>
    <name type="common">Egyptian fruit bat</name>
    <name type="synonym">Pteropus aegyptiacus</name>
    <dbReference type="NCBI Taxonomy" id="9407"/>
    <lineage>
        <taxon>Eukaryota</taxon>
        <taxon>Metazoa</taxon>
        <taxon>Chordata</taxon>
        <taxon>Craniata</taxon>
        <taxon>Vertebrata</taxon>
        <taxon>Euteleostomi</taxon>
        <taxon>Mammalia</taxon>
        <taxon>Eutheria</taxon>
        <taxon>Laurasiatheria</taxon>
        <taxon>Chiroptera</taxon>
        <taxon>Yinpterochiroptera</taxon>
        <taxon>Pteropodoidea</taxon>
        <taxon>Pteropodidae</taxon>
        <taxon>Rousettinae</taxon>
        <taxon>Rousettus</taxon>
    </lineage>
</organism>
<dbReference type="AlphaFoldDB" id="A0A7J8DIH5"/>
<proteinExistence type="predicted"/>
<dbReference type="Proteomes" id="UP000593571">
    <property type="component" value="Unassembled WGS sequence"/>
</dbReference>
<evidence type="ECO:0000313" key="2">
    <source>
        <dbReference type="EMBL" id="KAF6422923.1"/>
    </source>
</evidence>
<reference evidence="2 3" key="1">
    <citation type="journal article" date="2020" name="Nature">
        <title>Six reference-quality genomes reveal evolution of bat adaptations.</title>
        <authorList>
            <person name="Jebb D."/>
            <person name="Huang Z."/>
            <person name="Pippel M."/>
            <person name="Hughes G.M."/>
            <person name="Lavrichenko K."/>
            <person name="Devanna P."/>
            <person name="Winkler S."/>
            <person name="Jermiin L.S."/>
            <person name="Skirmuntt E.C."/>
            <person name="Katzourakis A."/>
            <person name="Burkitt-Gray L."/>
            <person name="Ray D.A."/>
            <person name="Sullivan K.A.M."/>
            <person name="Roscito J.G."/>
            <person name="Kirilenko B.M."/>
            <person name="Davalos L.M."/>
            <person name="Corthals A.P."/>
            <person name="Power M.L."/>
            <person name="Jones G."/>
            <person name="Ransome R.D."/>
            <person name="Dechmann D.K.N."/>
            <person name="Locatelli A.G."/>
            <person name="Puechmaille S.J."/>
            <person name="Fedrigo O."/>
            <person name="Jarvis E.D."/>
            <person name="Hiller M."/>
            <person name="Vernes S.C."/>
            <person name="Myers E.W."/>
            <person name="Teeling E.C."/>
        </authorList>
    </citation>
    <scope>NUCLEOTIDE SEQUENCE [LARGE SCALE GENOMIC DNA]</scope>
    <source>
        <strain evidence="2">MRouAeg1</strain>
        <tissue evidence="2">Muscle</tissue>
    </source>
</reference>
<feature type="compositionally biased region" description="Basic residues" evidence="1">
    <location>
        <begin position="70"/>
        <end position="81"/>
    </location>
</feature>
<keyword evidence="3" id="KW-1185">Reference proteome</keyword>
<feature type="compositionally biased region" description="Basic and acidic residues" evidence="1">
    <location>
        <begin position="82"/>
        <end position="92"/>
    </location>
</feature>
<protein>
    <submittedName>
        <fullName evidence="2">Uncharacterized protein</fullName>
    </submittedName>
</protein>
<gene>
    <name evidence="2" type="ORF">HJG63_008709</name>
</gene>
<sequence>MLSCRQGAQRSAGAQLDTGVSQDPGTGTSLHASWAPWLFVGTGGHVMSQSGREPRPAQPSPRGVSQCKEKRNKTKTGRQRRRENGAKKHLSRQHDLHALWRLTSAPRCRHEETWGRSLSLPSTSVWFV</sequence>
<dbReference type="EMBL" id="JACASE010000012">
    <property type="protein sequence ID" value="KAF6422923.1"/>
    <property type="molecule type" value="Genomic_DNA"/>
</dbReference>
<feature type="region of interest" description="Disordered" evidence="1">
    <location>
        <begin position="1"/>
        <end position="28"/>
    </location>
</feature>
<accession>A0A7J8DIH5</accession>